<protein>
    <recommendedName>
        <fullName evidence="5">Ribosome maturation factor RimM</fullName>
    </recommendedName>
</protein>
<comment type="domain">
    <text evidence="5">The PRC barrel domain binds ribosomal protein uS19.</text>
</comment>
<evidence type="ECO:0000313" key="9">
    <source>
        <dbReference type="Proteomes" id="UP001232584"/>
    </source>
</evidence>
<organism evidence="8 9">
    <name type="scientific">Paraclostridium ghonii</name>
    <dbReference type="NCBI Taxonomy" id="29358"/>
    <lineage>
        <taxon>Bacteria</taxon>
        <taxon>Bacillati</taxon>
        <taxon>Bacillota</taxon>
        <taxon>Clostridia</taxon>
        <taxon>Peptostreptococcales</taxon>
        <taxon>Peptostreptococcaceae</taxon>
        <taxon>Paraclostridium</taxon>
    </lineage>
</organism>
<keyword evidence="9" id="KW-1185">Reference proteome</keyword>
<dbReference type="InterPro" id="IPR027275">
    <property type="entry name" value="PRC-brl_dom"/>
</dbReference>
<keyword evidence="3 5" id="KW-0698">rRNA processing</keyword>
<dbReference type="Gene3D" id="2.40.30.60">
    <property type="entry name" value="RimM"/>
    <property type="match status" value="1"/>
</dbReference>
<keyword evidence="1 5" id="KW-0963">Cytoplasm</keyword>
<evidence type="ECO:0000256" key="5">
    <source>
        <dbReference type="HAMAP-Rule" id="MF_00014"/>
    </source>
</evidence>
<evidence type="ECO:0000256" key="3">
    <source>
        <dbReference type="ARBA" id="ARBA00022552"/>
    </source>
</evidence>
<dbReference type="InterPro" id="IPR011961">
    <property type="entry name" value="RimM"/>
</dbReference>
<dbReference type="InterPro" id="IPR002676">
    <property type="entry name" value="RimM_N"/>
</dbReference>
<dbReference type="InterPro" id="IPR009000">
    <property type="entry name" value="Transl_B-barrel_sf"/>
</dbReference>
<dbReference type="Gene3D" id="2.30.30.240">
    <property type="entry name" value="PRC-barrel domain"/>
    <property type="match status" value="1"/>
</dbReference>
<keyword evidence="4 5" id="KW-0143">Chaperone</keyword>
<keyword evidence="2 5" id="KW-0690">Ribosome biogenesis</keyword>
<dbReference type="Pfam" id="PF01782">
    <property type="entry name" value="RimM"/>
    <property type="match status" value="1"/>
</dbReference>
<dbReference type="PANTHER" id="PTHR33692:SF1">
    <property type="entry name" value="RIBOSOME MATURATION FACTOR RIMM"/>
    <property type="match status" value="1"/>
</dbReference>
<evidence type="ECO:0000313" key="8">
    <source>
        <dbReference type="EMBL" id="MDQ0555094.1"/>
    </source>
</evidence>
<dbReference type="InterPro" id="IPR011033">
    <property type="entry name" value="PRC_barrel-like_sf"/>
</dbReference>
<evidence type="ECO:0000256" key="2">
    <source>
        <dbReference type="ARBA" id="ARBA00022517"/>
    </source>
</evidence>
<sequence length="171" mass="19834">MENKLTHFKIGKIVKTQGLKGEVRVFSTTDDIYRYDELETFYIGKDLNTDYNVEKVRYKGNLVIMKIKGIDSVEMAEKLVNKNLYVSREESKQLEDDEFFIADMIGMDVYTVDNDHVGVLEDVLQYAANDVYVVKGENNKEYLIPAVMKFVPEIDIEERKMIIDPIKGMLD</sequence>
<feature type="domain" description="RimM N-terminal" evidence="6">
    <location>
        <begin position="10"/>
        <end position="89"/>
    </location>
</feature>
<evidence type="ECO:0000259" key="7">
    <source>
        <dbReference type="Pfam" id="PF05239"/>
    </source>
</evidence>
<dbReference type="Pfam" id="PF05239">
    <property type="entry name" value="PRC"/>
    <property type="match status" value="1"/>
</dbReference>
<feature type="domain" description="PRC-barrel" evidence="7">
    <location>
        <begin position="96"/>
        <end position="169"/>
    </location>
</feature>
<evidence type="ECO:0000256" key="1">
    <source>
        <dbReference type="ARBA" id="ARBA00022490"/>
    </source>
</evidence>
<comment type="similarity">
    <text evidence="5">Belongs to the RimM family.</text>
</comment>
<dbReference type="Proteomes" id="UP001232584">
    <property type="component" value="Unassembled WGS sequence"/>
</dbReference>
<comment type="subunit">
    <text evidence="5">Binds ribosomal protein uS19.</text>
</comment>
<gene>
    <name evidence="5" type="primary">rimM</name>
    <name evidence="8" type="ORF">QOZ92_000204</name>
</gene>
<name>A0ABU0MWV0_9FIRM</name>
<proteinExistence type="inferred from homology"/>
<dbReference type="EMBL" id="JAUSWG010000001">
    <property type="protein sequence ID" value="MDQ0555094.1"/>
    <property type="molecule type" value="Genomic_DNA"/>
</dbReference>
<dbReference type="PANTHER" id="PTHR33692">
    <property type="entry name" value="RIBOSOME MATURATION FACTOR RIMM"/>
    <property type="match status" value="1"/>
</dbReference>
<comment type="subcellular location">
    <subcellularLocation>
        <location evidence="5">Cytoplasm</location>
    </subcellularLocation>
</comment>
<dbReference type="SUPFAM" id="SSF50447">
    <property type="entry name" value="Translation proteins"/>
    <property type="match status" value="1"/>
</dbReference>
<dbReference type="NCBIfam" id="TIGR02273">
    <property type="entry name" value="16S_RimM"/>
    <property type="match status" value="1"/>
</dbReference>
<dbReference type="InterPro" id="IPR036976">
    <property type="entry name" value="RimM_N_sf"/>
</dbReference>
<comment type="caution">
    <text evidence="8">The sequence shown here is derived from an EMBL/GenBank/DDBJ whole genome shotgun (WGS) entry which is preliminary data.</text>
</comment>
<evidence type="ECO:0000259" key="6">
    <source>
        <dbReference type="Pfam" id="PF01782"/>
    </source>
</evidence>
<reference evidence="8 9" key="1">
    <citation type="submission" date="2023-07" db="EMBL/GenBank/DDBJ databases">
        <title>Genomic Encyclopedia of Type Strains, Phase IV (KMG-IV): sequencing the most valuable type-strain genomes for metagenomic binning, comparative biology and taxonomic classification.</title>
        <authorList>
            <person name="Goeker M."/>
        </authorList>
    </citation>
    <scope>NUCLEOTIDE SEQUENCE [LARGE SCALE GENOMIC DNA]</scope>
    <source>
        <strain evidence="8 9">DSM 15049</strain>
    </source>
</reference>
<evidence type="ECO:0000256" key="4">
    <source>
        <dbReference type="ARBA" id="ARBA00023186"/>
    </source>
</evidence>
<comment type="function">
    <text evidence="5">An accessory protein needed during the final step in the assembly of 30S ribosomal subunit, possibly for assembly of the head region. Essential for efficient processing of 16S rRNA. May be needed both before and after RbfA during the maturation of 16S rRNA. It has affinity for free ribosomal 30S subunits but not for 70S ribosomes.</text>
</comment>
<dbReference type="HAMAP" id="MF_00014">
    <property type="entry name" value="Ribosome_mat_RimM"/>
    <property type="match status" value="1"/>
</dbReference>
<dbReference type="SUPFAM" id="SSF50346">
    <property type="entry name" value="PRC-barrel domain"/>
    <property type="match status" value="1"/>
</dbReference>
<accession>A0ABU0MWV0</accession>
<dbReference type="RefSeq" id="WP_307501664.1">
    <property type="nucleotide sequence ID" value="NZ_BAAACE010000026.1"/>
</dbReference>